<reference evidence="4 5" key="1">
    <citation type="submission" date="2020-01" db="EMBL/GenBank/DDBJ databases">
        <title>Novel species isolated from a subtropical stream in China.</title>
        <authorList>
            <person name="Lu H."/>
        </authorList>
    </citation>
    <scope>NUCLEOTIDE SEQUENCE [LARGE SCALE GENOMIC DNA]</scope>
    <source>
        <strain evidence="4 5">FT82W</strain>
    </source>
</reference>
<dbReference type="CDD" id="cd04301">
    <property type="entry name" value="NAT_SF"/>
    <property type="match status" value="1"/>
</dbReference>
<name>A0A845G0E4_9BURK</name>
<feature type="domain" description="N-acetyltransferase" evidence="3">
    <location>
        <begin position="30"/>
        <end position="177"/>
    </location>
</feature>
<dbReference type="InterPro" id="IPR016181">
    <property type="entry name" value="Acyl_CoA_acyltransferase"/>
</dbReference>
<dbReference type="GO" id="GO:0016747">
    <property type="term" value="F:acyltransferase activity, transferring groups other than amino-acyl groups"/>
    <property type="evidence" value="ECO:0007669"/>
    <property type="project" value="InterPro"/>
</dbReference>
<dbReference type="Pfam" id="PF00583">
    <property type="entry name" value="Acetyltransf_1"/>
    <property type="match status" value="1"/>
</dbReference>
<organism evidence="4 5">
    <name type="scientific">Duganella vulcania</name>
    <dbReference type="NCBI Taxonomy" id="2692166"/>
    <lineage>
        <taxon>Bacteria</taxon>
        <taxon>Pseudomonadati</taxon>
        <taxon>Pseudomonadota</taxon>
        <taxon>Betaproteobacteria</taxon>
        <taxon>Burkholderiales</taxon>
        <taxon>Oxalobacteraceae</taxon>
        <taxon>Telluria group</taxon>
        <taxon>Duganella</taxon>
    </lineage>
</organism>
<accession>A0A845G0E4</accession>
<comment type="caution">
    <text evidence="4">The sequence shown here is derived from an EMBL/GenBank/DDBJ whole genome shotgun (WGS) entry which is preliminary data.</text>
</comment>
<evidence type="ECO:0000313" key="4">
    <source>
        <dbReference type="EMBL" id="MYM86366.1"/>
    </source>
</evidence>
<evidence type="ECO:0000256" key="1">
    <source>
        <dbReference type="ARBA" id="ARBA00022679"/>
    </source>
</evidence>
<protein>
    <submittedName>
        <fullName evidence="4">GNAT family N-acetyltransferase</fullName>
    </submittedName>
</protein>
<keyword evidence="2" id="KW-0012">Acyltransferase</keyword>
<dbReference type="Proteomes" id="UP000470302">
    <property type="component" value="Unassembled WGS sequence"/>
</dbReference>
<proteinExistence type="predicted"/>
<dbReference type="PROSITE" id="PS51186">
    <property type="entry name" value="GNAT"/>
    <property type="match status" value="1"/>
</dbReference>
<evidence type="ECO:0000256" key="2">
    <source>
        <dbReference type="ARBA" id="ARBA00023315"/>
    </source>
</evidence>
<dbReference type="InterPro" id="IPR000182">
    <property type="entry name" value="GNAT_dom"/>
</dbReference>
<dbReference type="EMBL" id="WWCW01000007">
    <property type="protein sequence ID" value="MYM86366.1"/>
    <property type="molecule type" value="Genomic_DNA"/>
</dbReference>
<keyword evidence="1 4" id="KW-0808">Transferase</keyword>
<gene>
    <name evidence="4" type="ORF">GTP91_04130</name>
</gene>
<dbReference type="PANTHER" id="PTHR43877">
    <property type="entry name" value="AMINOALKYLPHOSPHONATE N-ACETYLTRANSFERASE-RELATED-RELATED"/>
    <property type="match status" value="1"/>
</dbReference>
<sequence>MLCCLASKKLSYFTYLQIARSPSVIDHKDLKVRRAGIGDLPRLLELLADDTLGKNREAVGSSEACYVEAFNAIDGDVNQYLLVCELAGRVIAMLQLTFIPGLSRRGALRANIEAVRVDSGMRGQGIGSWVMRQAVLLARERNCSLVQLTSDKSRTEAHRFYTRLDFVGSHEGFKLRL</sequence>
<evidence type="ECO:0000313" key="5">
    <source>
        <dbReference type="Proteomes" id="UP000470302"/>
    </source>
</evidence>
<dbReference type="Gene3D" id="3.40.630.30">
    <property type="match status" value="1"/>
</dbReference>
<dbReference type="AlphaFoldDB" id="A0A845G0E4"/>
<dbReference type="InterPro" id="IPR050832">
    <property type="entry name" value="Bact_Acetyltransf"/>
</dbReference>
<dbReference type="SUPFAM" id="SSF55729">
    <property type="entry name" value="Acyl-CoA N-acyltransferases (Nat)"/>
    <property type="match status" value="1"/>
</dbReference>
<evidence type="ECO:0000259" key="3">
    <source>
        <dbReference type="PROSITE" id="PS51186"/>
    </source>
</evidence>